<gene>
    <name evidence="6" type="ORF">H9735_12135</name>
</gene>
<dbReference type="AlphaFoldDB" id="A0A9D1WX92"/>
<evidence type="ECO:0000256" key="2">
    <source>
        <dbReference type="SAM" id="MobiDB-lite"/>
    </source>
</evidence>
<dbReference type="InterPro" id="IPR027381">
    <property type="entry name" value="LytR/CpsA/Psr_C"/>
</dbReference>
<evidence type="ECO:0000313" key="6">
    <source>
        <dbReference type="EMBL" id="HIX68854.1"/>
    </source>
</evidence>
<evidence type="ECO:0000256" key="1">
    <source>
        <dbReference type="ARBA" id="ARBA00006068"/>
    </source>
</evidence>
<dbReference type="Gene3D" id="3.40.630.190">
    <property type="entry name" value="LCP protein"/>
    <property type="match status" value="1"/>
</dbReference>
<dbReference type="Proteomes" id="UP000886721">
    <property type="component" value="Unassembled WGS sequence"/>
</dbReference>
<feature type="transmembrane region" description="Helical" evidence="3">
    <location>
        <begin position="12"/>
        <end position="36"/>
    </location>
</feature>
<dbReference type="PANTHER" id="PTHR33392:SF6">
    <property type="entry name" value="POLYISOPRENYL-TEICHOIC ACID--PEPTIDOGLYCAN TEICHOIC ACID TRANSFERASE TAGU"/>
    <property type="match status" value="1"/>
</dbReference>
<comment type="caution">
    <text evidence="6">The sequence shown here is derived from an EMBL/GenBank/DDBJ whole genome shotgun (WGS) entry which is preliminary data.</text>
</comment>
<dbReference type="Pfam" id="PF03816">
    <property type="entry name" value="LytR_cpsA_psr"/>
    <property type="match status" value="1"/>
</dbReference>
<evidence type="ECO:0000259" key="5">
    <source>
        <dbReference type="Pfam" id="PF13399"/>
    </source>
</evidence>
<comment type="similarity">
    <text evidence="1">Belongs to the LytR/CpsA/Psr (LCP) family.</text>
</comment>
<organism evidence="6 7">
    <name type="scientific">Candidatus Anaerostipes excrementavium</name>
    <dbReference type="NCBI Taxonomy" id="2838463"/>
    <lineage>
        <taxon>Bacteria</taxon>
        <taxon>Bacillati</taxon>
        <taxon>Bacillota</taxon>
        <taxon>Clostridia</taxon>
        <taxon>Lachnospirales</taxon>
        <taxon>Lachnospiraceae</taxon>
        <taxon>Anaerostipes</taxon>
    </lineage>
</organism>
<feature type="domain" description="Cell envelope-related transcriptional attenuator" evidence="4">
    <location>
        <begin position="126"/>
        <end position="204"/>
    </location>
</feature>
<proteinExistence type="inferred from homology"/>
<dbReference type="Pfam" id="PF13399">
    <property type="entry name" value="LytR_C"/>
    <property type="match status" value="1"/>
</dbReference>
<dbReference type="InterPro" id="IPR050922">
    <property type="entry name" value="LytR/CpsA/Psr_CW_biosynth"/>
</dbReference>
<dbReference type="Gene3D" id="3.30.70.2390">
    <property type="match status" value="1"/>
</dbReference>
<keyword evidence="3" id="KW-0812">Transmembrane</keyword>
<reference evidence="6" key="2">
    <citation type="submission" date="2021-04" db="EMBL/GenBank/DDBJ databases">
        <authorList>
            <person name="Gilroy R."/>
        </authorList>
    </citation>
    <scope>NUCLEOTIDE SEQUENCE</scope>
    <source>
        <strain evidence="6">CHK191-13928</strain>
    </source>
</reference>
<evidence type="ECO:0000259" key="4">
    <source>
        <dbReference type="Pfam" id="PF03816"/>
    </source>
</evidence>
<feature type="compositionally biased region" description="Basic and acidic residues" evidence="2">
    <location>
        <begin position="315"/>
        <end position="338"/>
    </location>
</feature>
<reference evidence="6" key="1">
    <citation type="journal article" date="2021" name="PeerJ">
        <title>Extensive microbial diversity within the chicken gut microbiome revealed by metagenomics and culture.</title>
        <authorList>
            <person name="Gilroy R."/>
            <person name="Ravi A."/>
            <person name="Getino M."/>
            <person name="Pursley I."/>
            <person name="Horton D.L."/>
            <person name="Alikhan N.F."/>
            <person name="Baker D."/>
            <person name="Gharbi K."/>
            <person name="Hall N."/>
            <person name="Watson M."/>
            <person name="Adriaenssens E.M."/>
            <person name="Foster-Nyarko E."/>
            <person name="Jarju S."/>
            <person name="Secka A."/>
            <person name="Antonio M."/>
            <person name="Oren A."/>
            <person name="Chaudhuri R.R."/>
            <person name="La Ragione R."/>
            <person name="Hildebrand F."/>
            <person name="Pallen M.J."/>
        </authorList>
    </citation>
    <scope>NUCLEOTIDE SEQUENCE</scope>
    <source>
        <strain evidence="6">CHK191-13928</strain>
    </source>
</reference>
<protein>
    <submittedName>
        <fullName evidence="6">LCP family protein</fullName>
    </submittedName>
</protein>
<keyword evidence="3" id="KW-1133">Transmembrane helix</keyword>
<evidence type="ECO:0000256" key="3">
    <source>
        <dbReference type="SAM" id="Phobius"/>
    </source>
</evidence>
<sequence length="424" mass="47038">MSKNKRKRAGVGAILARILVVILVMIVGGIASFFGVRTFFLNKFQKEKKEEVAKQLEDENKERVDVVLMQAGDSMAIRIYHNKNQHMIYIPLRSDMELSLTDSGKKAIEQELGESVENAAIADVIKSTKGQGDVMKEQVEETLNISVNSYEIISDDDLAQLVDDAGEIQVDLEQAITYEDASGRSVTLTAGENTLDGEAVLALASNESMISDENDHVTLIGDILVEVSKALSDQTLSDYKDYMKNYYQSVDSDKGYDDVKDYLKRMHSIADKDFNYKILEGTESGGEFRLDTDAAKEVFDQLLSEEGDLESVLDNSKESSTEDAKEEKTKEDTESSKDISIEIQNSTKISGLASNWKDKLMEDGYTVGSIKTNRQGVLTHTKIIIAEKGMGEDLKSYFKNPEYEVGEVTSGAKICIILGTEDEI</sequence>
<accession>A0A9D1WX92</accession>
<evidence type="ECO:0000313" key="7">
    <source>
        <dbReference type="Proteomes" id="UP000886721"/>
    </source>
</evidence>
<dbReference type="EMBL" id="DXEM01000035">
    <property type="protein sequence ID" value="HIX68854.1"/>
    <property type="molecule type" value="Genomic_DNA"/>
</dbReference>
<name>A0A9D1WX92_9FIRM</name>
<dbReference type="PANTHER" id="PTHR33392">
    <property type="entry name" value="POLYISOPRENYL-TEICHOIC ACID--PEPTIDOGLYCAN TEICHOIC ACID TRANSFERASE TAGU"/>
    <property type="match status" value="1"/>
</dbReference>
<dbReference type="InterPro" id="IPR004474">
    <property type="entry name" value="LytR_CpsA_psr"/>
</dbReference>
<feature type="domain" description="LytR/CpsA/Psr regulator C-terminal" evidence="5">
    <location>
        <begin position="338"/>
        <end position="420"/>
    </location>
</feature>
<feature type="region of interest" description="Disordered" evidence="2">
    <location>
        <begin position="310"/>
        <end position="338"/>
    </location>
</feature>
<keyword evidence="3" id="KW-0472">Membrane</keyword>